<evidence type="ECO:0000313" key="1">
    <source>
        <dbReference type="EMBL" id="QDU88886.1"/>
    </source>
</evidence>
<name>A0A518DBR5_9BACT</name>
<dbReference type="Proteomes" id="UP000317429">
    <property type="component" value="Chromosome"/>
</dbReference>
<dbReference type="InterPro" id="IPR013324">
    <property type="entry name" value="RNA_pol_sigma_r3/r4-like"/>
</dbReference>
<evidence type="ECO:0000313" key="2">
    <source>
        <dbReference type="Proteomes" id="UP000317429"/>
    </source>
</evidence>
<dbReference type="SUPFAM" id="SSF88659">
    <property type="entry name" value="Sigma3 and sigma4 domains of RNA polymerase sigma factors"/>
    <property type="match status" value="1"/>
</dbReference>
<protein>
    <submittedName>
        <fullName evidence="1">Uncharacterized protein</fullName>
    </submittedName>
</protein>
<dbReference type="EMBL" id="CP036291">
    <property type="protein sequence ID" value="QDU88886.1"/>
    <property type="molecule type" value="Genomic_DNA"/>
</dbReference>
<accession>A0A518DBR5</accession>
<dbReference type="KEGG" id="pnd:Pla175_22700"/>
<organism evidence="1 2">
    <name type="scientific">Pirellulimonas nuda</name>
    <dbReference type="NCBI Taxonomy" id="2528009"/>
    <lineage>
        <taxon>Bacteria</taxon>
        <taxon>Pseudomonadati</taxon>
        <taxon>Planctomycetota</taxon>
        <taxon>Planctomycetia</taxon>
        <taxon>Pirellulales</taxon>
        <taxon>Lacipirellulaceae</taxon>
        <taxon>Pirellulimonas</taxon>
    </lineage>
</organism>
<keyword evidence="2" id="KW-1185">Reference proteome</keyword>
<sequence length="187" mass="20510">MSVFVDPCAPAWHAGFVALMPQIERQVRKLLRGLKGEALDDARSEAVAQAAINYHRLAVQGRESDAYATPLAIYAVRLGRAGRRLGSRLANQDALGPERREDESAGWTELVADRHATPAEIAAVRIDFRAWLELLPEPKRRIAQTLAEGETTRGAAELFGVSAGRISQLRRELADNWRAFSATPVSA</sequence>
<proteinExistence type="predicted"/>
<dbReference type="AlphaFoldDB" id="A0A518DBR5"/>
<reference evidence="1 2" key="1">
    <citation type="submission" date="2019-02" db="EMBL/GenBank/DDBJ databases">
        <title>Deep-cultivation of Planctomycetes and their phenomic and genomic characterization uncovers novel biology.</title>
        <authorList>
            <person name="Wiegand S."/>
            <person name="Jogler M."/>
            <person name="Boedeker C."/>
            <person name="Pinto D."/>
            <person name="Vollmers J."/>
            <person name="Rivas-Marin E."/>
            <person name="Kohn T."/>
            <person name="Peeters S.H."/>
            <person name="Heuer A."/>
            <person name="Rast P."/>
            <person name="Oberbeckmann S."/>
            <person name="Bunk B."/>
            <person name="Jeske O."/>
            <person name="Meyerdierks A."/>
            <person name="Storesund J.E."/>
            <person name="Kallscheuer N."/>
            <person name="Luecker S."/>
            <person name="Lage O.M."/>
            <person name="Pohl T."/>
            <person name="Merkel B.J."/>
            <person name="Hornburger P."/>
            <person name="Mueller R.-W."/>
            <person name="Bruemmer F."/>
            <person name="Labrenz M."/>
            <person name="Spormann A.M."/>
            <person name="Op den Camp H."/>
            <person name="Overmann J."/>
            <person name="Amann R."/>
            <person name="Jetten M.S.M."/>
            <person name="Mascher T."/>
            <person name="Medema M.H."/>
            <person name="Devos D.P."/>
            <person name="Kaster A.-K."/>
            <person name="Ovreas L."/>
            <person name="Rohde M."/>
            <person name="Galperin M.Y."/>
            <person name="Jogler C."/>
        </authorList>
    </citation>
    <scope>NUCLEOTIDE SEQUENCE [LARGE SCALE GENOMIC DNA]</scope>
    <source>
        <strain evidence="1 2">Pla175</strain>
    </source>
</reference>
<gene>
    <name evidence="1" type="ORF">Pla175_22700</name>
</gene>